<feature type="transmembrane region" description="Helical" evidence="6">
    <location>
        <begin position="97"/>
        <end position="112"/>
    </location>
</feature>
<dbReference type="EMBL" id="CP009122">
    <property type="protein sequence ID" value="AJA08994.1"/>
    <property type="molecule type" value="Genomic_DNA"/>
</dbReference>
<keyword evidence="3 6" id="KW-0812">Transmembrane</keyword>
<keyword evidence="8" id="KW-1185">Reference proteome</keyword>
<dbReference type="InterPro" id="IPR001727">
    <property type="entry name" value="GDT1-like"/>
</dbReference>
<evidence type="ECO:0000256" key="3">
    <source>
        <dbReference type="ARBA" id="ARBA00022692"/>
    </source>
</evidence>
<gene>
    <name evidence="7" type="ORF">SKP52_10445</name>
</gene>
<reference evidence="7 8" key="1">
    <citation type="journal article" date="2015" name="Int. J. Syst. Evol. Microbiol.">
        <title>Description of Sphingopyxis fribergensis sp. nov. - a soil bacterium with the ability to degrade styrene and phenylacetic acid.</title>
        <authorList>
            <person name="Oelschlagel M."/>
            <person name="Ruckert C."/>
            <person name="Kalinowski J."/>
            <person name="Schmidt G."/>
            <person name="Schlomann M."/>
            <person name="Tischler D."/>
        </authorList>
    </citation>
    <scope>NUCLEOTIDE SEQUENCE [LARGE SCALE GENOMIC DNA]</scope>
    <source>
        <strain evidence="7 8">Kp5.2</strain>
    </source>
</reference>
<dbReference type="PANTHER" id="PTHR12608:SF1">
    <property type="entry name" value="TRANSMEMBRANE PROTEIN 165"/>
    <property type="match status" value="1"/>
</dbReference>
<comment type="subcellular location">
    <subcellularLocation>
        <location evidence="1 6">Membrane</location>
        <topology evidence="1 6">Multi-pass membrane protein</topology>
    </subcellularLocation>
</comment>
<feature type="transmembrane region" description="Helical" evidence="6">
    <location>
        <begin position="35"/>
        <end position="55"/>
    </location>
</feature>
<keyword evidence="5 6" id="KW-0472">Membrane</keyword>
<sequence length="190" mass="20214">MEALFTSTAVVALAEIGDKTQLLAILLATRFNRPVPIILGILFATLANHALAALLGSSAAAFLDSPVFRYAIGLSFIAMAAWTLIPDKFEDDDAPKPRFGAFLTTLVAFFLVEMGDKTQVATIALGAQYHDVVAVTAGTTLGMMIANVPAIFLGHELLKRVVLAKVRMVAAALFLVIGLWVLVQTAGWLS</sequence>
<evidence type="ECO:0000256" key="6">
    <source>
        <dbReference type="RuleBase" id="RU365102"/>
    </source>
</evidence>
<evidence type="ECO:0000256" key="1">
    <source>
        <dbReference type="ARBA" id="ARBA00004141"/>
    </source>
</evidence>
<dbReference type="HOGENOM" id="CLU_040186_2_1_5"/>
<feature type="transmembrane region" description="Helical" evidence="6">
    <location>
        <begin position="166"/>
        <end position="189"/>
    </location>
</feature>
<feature type="transmembrane region" description="Helical" evidence="6">
    <location>
        <begin position="67"/>
        <end position="85"/>
    </location>
</feature>
<dbReference type="AlphaFoldDB" id="A0A0A7PG81"/>
<dbReference type="GO" id="GO:0016020">
    <property type="term" value="C:membrane"/>
    <property type="evidence" value="ECO:0007669"/>
    <property type="project" value="UniProtKB-SubCell"/>
</dbReference>
<dbReference type="KEGG" id="sphk:SKP52_10445"/>
<protein>
    <recommendedName>
        <fullName evidence="6">GDT1 family protein</fullName>
    </recommendedName>
</protein>
<keyword evidence="4 6" id="KW-1133">Transmembrane helix</keyword>
<organism evidence="7 8">
    <name type="scientific">Sphingopyxis fribergensis</name>
    <dbReference type="NCBI Taxonomy" id="1515612"/>
    <lineage>
        <taxon>Bacteria</taxon>
        <taxon>Pseudomonadati</taxon>
        <taxon>Pseudomonadota</taxon>
        <taxon>Alphaproteobacteria</taxon>
        <taxon>Sphingomonadales</taxon>
        <taxon>Sphingomonadaceae</taxon>
        <taxon>Sphingopyxis</taxon>
    </lineage>
</organism>
<evidence type="ECO:0000313" key="7">
    <source>
        <dbReference type="EMBL" id="AJA08994.1"/>
    </source>
</evidence>
<evidence type="ECO:0000256" key="4">
    <source>
        <dbReference type="ARBA" id="ARBA00022989"/>
    </source>
</evidence>
<dbReference type="PANTHER" id="PTHR12608">
    <property type="entry name" value="TRANSMEMBRANE PROTEIN HTP-1 RELATED"/>
    <property type="match status" value="1"/>
</dbReference>
<dbReference type="RefSeq" id="WP_039574562.1">
    <property type="nucleotide sequence ID" value="NZ_CP009122.1"/>
</dbReference>
<dbReference type="Pfam" id="PF01169">
    <property type="entry name" value="GDT1"/>
    <property type="match status" value="2"/>
</dbReference>
<feature type="transmembrane region" description="Helical" evidence="6">
    <location>
        <begin position="132"/>
        <end position="154"/>
    </location>
</feature>
<dbReference type="STRING" id="1515612.SKP52_10445"/>
<evidence type="ECO:0000313" key="8">
    <source>
        <dbReference type="Proteomes" id="UP000030907"/>
    </source>
</evidence>
<comment type="similarity">
    <text evidence="2 6">Belongs to the GDT1 family.</text>
</comment>
<dbReference type="Proteomes" id="UP000030907">
    <property type="component" value="Chromosome"/>
</dbReference>
<evidence type="ECO:0000256" key="2">
    <source>
        <dbReference type="ARBA" id="ARBA00009190"/>
    </source>
</evidence>
<proteinExistence type="inferred from homology"/>
<name>A0A0A7PG81_9SPHN</name>
<accession>A0A0A7PG81</accession>
<evidence type="ECO:0000256" key="5">
    <source>
        <dbReference type="ARBA" id="ARBA00023136"/>
    </source>
</evidence>
<dbReference type="GO" id="GO:0046873">
    <property type="term" value="F:metal ion transmembrane transporter activity"/>
    <property type="evidence" value="ECO:0007669"/>
    <property type="project" value="InterPro"/>
</dbReference>
<dbReference type="OrthoDB" id="9801356at2"/>